<feature type="domain" description="Thioredoxin" evidence="2">
    <location>
        <begin position="71"/>
        <end position="154"/>
    </location>
</feature>
<accession>A0A195ERE0</accession>
<dbReference type="InterPro" id="IPR036249">
    <property type="entry name" value="Thioredoxin-like_sf"/>
</dbReference>
<dbReference type="AlphaFoldDB" id="A0A195ERE0"/>
<proteinExistence type="predicted"/>
<name>A0A195ERE0_9HYME</name>
<dbReference type="CDD" id="cd02989">
    <property type="entry name" value="Phd_like_TxnDC9"/>
    <property type="match status" value="1"/>
</dbReference>
<organism evidence="3 4">
    <name type="scientific">Trachymyrmex septentrionalis</name>
    <dbReference type="NCBI Taxonomy" id="34720"/>
    <lineage>
        <taxon>Eukaryota</taxon>
        <taxon>Metazoa</taxon>
        <taxon>Ecdysozoa</taxon>
        <taxon>Arthropoda</taxon>
        <taxon>Hexapoda</taxon>
        <taxon>Insecta</taxon>
        <taxon>Pterygota</taxon>
        <taxon>Neoptera</taxon>
        <taxon>Endopterygota</taxon>
        <taxon>Hymenoptera</taxon>
        <taxon>Apocrita</taxon>
        <taxon>Aculeata</taxon>
        <taxon>Formicoidea</taxon>
        <taxon>Formicidae</taxon>
        <taxon>Myrmicinae</taxon>
        <taxon>Trachymyrmex</taxon>
    </lineage>
</organism>
<dbReference type="InterPro" id="IPR013766">
    <property type="entry name" value="Thioredoxin_domain"/>
</dbReference>
<dbReference type="Gene3D" id="3.40.30.10">
    <property type="entry name" value="Glutaredoxin"/>
    <property type="match status" value="1"/>
</dbReference>
<protein>
    <recommendedName>
        <fullName evidence="1">Thioredoxin domain-containing protein 9</fullName>
    </recommendedName>
</protein>
<reference evidence="3 4" key="1">
    <citation type="submission" date="2016-03" db="EMBL/GenBank/DDBJ databases">
        <title>Trachymyrmex septentrionalis WGS genome.</title>
        <authorList>
            <person name="Nygaard S."/>
            <person name="Hu H."/>
            <person name="Boomsma J."/>
            <person name="Zhang G."/>
        </authorList>
    </citation>
    <scope>NUCLEOTIDE SEQUENCE [LARGE SCALE GENOMIC DNA]</scope>
    <source>
        <strain evidence="3">Tsep2-gDNA-1</strain>
        <tissue evidence="3">Whole body</tissue>
    </source>
</reference>
<dbReference type="Proteomes" id="UP000078541">
    <property type="component" value="Unassembled WGS sequence"/>
</dbReference>
<evidence type="ECO:0000256" key="1">
    <source>
        <dbReference type="ARBA" id="ARBA00026148"/>
    </source>
</evidence>
<gene>
    <name evidence="3" type="ORF">ALC56_15140</name>
</gene>
<dbReference type="OrthoDB" id="10257948at2759"/>
<dbReference type="SUPFAM" id="SSF52833">
    <property type="entry name" value="Thioredoxin-like"/>
    <property type="match status" value="1"/>
</dbReference>
<evidence type="ECO:0000313" key="4">
    <source>
        <dbReference type="Proteomes" id="UP000078541"/>
    </source>
</evidence>
<dbReference type="Pfam" id="PF00085">
    <property type="entry name" value="Thioredoxin"/>
    <property type="match status" value="1"/>
</dbReference>
<dbReference type="STRING" id="34720.A0A195ERE0"/>
<sequence>METVLQQKVIEVAKNVEEVLDVELDKLDSLDICDYEKIRAHRLNELKRMQKQKEDWLVSGHGEYAELYDEKEFFEVSKKSENIVCLFYKDDSLRSKIVDHHFKILAKKHIEARFCKLNVERCPFLTERLRIRIIPTIALIVNGKTKDYIVGFTELGNCDDFSTERLQCRLAQSGVINYGDDPELIETGKKSFIFRPSKPKTIKGRNSNDSDDDCIQI</sequence>
<dbReference type="PANTHER" id="PTHR21148">
    <property type="entry name" value="THIOREDOXIN DOMAIN-CONTAINING PROTEIN 9"/>
    <property type="match status" value="1"/>
</dbReference>
<evidence type="ECO:0000259" key="2">
    <source>
        <dbReference type="Pfam" id="PF00085"/>
    </source>
</evidence>
<evidence type="ECO:0000313" key="3">
    <source>
        <dbReference type="EMBL" id="KYN30444.1"/>
    </source>
</evidence>
<keyword evidence="4" id="KW-1185">Reference proteome</keyword>
<dbReference type="KEGG" id="tsep:108756207"/>
<dbReference type="EMBL" id="KQ982021">
    <property type="protein sequence ID" value="KYN30444.1"/>
    <property type="molecule type" value="Genomic_DNA"/>
</dbReference>